<dbReference type="Gene3D" id="3.40.710.10">
    <property type="entry name" value="DD-peptidase/beta-lactamase superfamily"/>
    <property type="match status" value="1"/>
</dbReference>
<dbReference type="EMBL" id="JAINVV010000015">
    <property type="protein sequence ID" value="MBY8826294.1"/>
    <property type="molecule type" value="Genomic_DNA"/>
</dbReference>
<evidence type="ECO:0000313" key="3">
    <source>
        <dbReference type="EMBL" id="MBY8826294.1"/>
    </source>
</evidence>
<dbReference type="SUPFAM" id="SSF56601">
    <property type="entry name" value="beta-lactamase/transpeptidase-like"/>
    <property type="match status" value="1"/>
</dbReference>
<gene>
    <name evidence="3" type="ORF">K7G82_28585</name>
</gene>
<feature type="domain" description="Beta-lactamase-related" evidence="2">
    <location>
        <begin position="36"/>
        <end position="306"/>
    </location>
</feature>
<evidence type="ECO:0000313" key="4">
    <source>
        <dbReference type="Proteomes" id="UP000706039"/>
    </source>
</evidence>
<name>A0ABS7PZC3_9SPHN</name>
<feature type="chain" id="PRO_5046268748" evidence="1">
    <location>
        <begin position="19"/>
        <end position="337"/>
    </location>
</feature>
<dbReference type="Proteomes" id="UP000706039">
    <property type="component" value="Unassembled WGS sequence"/>
</dbReference>
<dbReference type="InterPro" id="IPR012338">
    <property type="entry name" value="Beta-lactam/transpept-like"/>
</dbReference>
<keyword evidence="4" id="KW-1185">Reference proteome</keyword>
<dbReference type="PANTHER" id="PTHR43283">
    <property type="entry name" value="BETA-LACTAMASE-RELATED"/>
    <property type="match status" value="1"/>
</dbReference>
<sequence>MGSTVLAILLAAASSASAEVPQSADAACSAATAYSDARRGFALLVMRDGKAICDTRTTPAEAPHELWSGTKSFVGIMAAAAVQDGLLSLDEPVAATITEWADDPVRRTMTIRQLLSMTNGQGGTIGKPPTYAEAVAQKLSATPGEKFQYGPAPMQLFGEVMRRKLAKAGQDADSYAYLKRRILDPLGIRVAAWRRGADGYALLPQGAVLTAAQWAKFGRFILDGGRHQGRMLVDPVAFAEQFRGSTAHPGYGLTWWLPHPSATPDPVTAGSDIGRRAAELPKDLVVAAGAGDQRLYVIPSRRMVIVRQARLDLASFGPNADPARRWSDADFLKLLLD</sequence>
<dbReference type="PANTHER" id="PTHR43283:SF7">
    <property type="entry name" value="BETA-LACTAMASE-RELATED DOMAIN-CONTAINING PROTEIN"/>
    <property type="match status" value="1"/>
</dbReference>
<evidence type="ECO:0000259" key="2">
    <source>
        <dbReference type="Pfam" id="PF00144"/>
    </source>
</evidence>
<reference evidence="3 4" key="1">
    <citation type="submission" date="2021-08" db="EMBL/GenBank/DDBJ databases">
        <authorList>
            <person name="Tuo L."/>
        </authorList>
    </citation>
    <scope>NUCLEOTIDE SEQUENCE [LARGE SCALE GENOMIC DNA]</scope>
    <source>
        <strain evidence="3 4">JCM 31229</strain>
    </source>
</reference>
<dbReference type="InterPro" id="IPR001466">
    <property type="entry name" value="Beta-lactam-related"/>
</dbReference>
<proteinExistence type="predicted"/>
<protein>
    <submittedName>
        <fullName evidence="3">Beta-lactamase family protein</fullName>
    </submittedName>
</protein>
<evidence type="ECO:0000256" key="1">
    <source>
        <dbReference type="SAM" id="SignalP"/>
    </source>
</evidence>
<dbReference type="Pfam" id="PF00144">
    <property type="entry name" value="Beta-lactamase"/>
    <property type="match status" value="1"/>
</dbReference>
<dbReference type="RefSeq" id="WP_222993794.1">
    <property type="nucleotide sequence ID" value="NZ_JAINVV010000015.1"/>
</dbReference>
<feature type="signal peptide" evidence="1">
    <location>
        <begin position="1"/>
        <end position="18"/>
    </location>
</feature>
<dbReference type="InterPro" id="IPR050789">
    <property type="entry name" value="Diverse_Enzym_Activities"/>
</dbReference>
<comment type="caution">
    <text evidence="3">The sequence shown here is derived from an EMBL/GenBank/DDBJ whole genome shotgun (WGS) entry which is preliminary data.</text>
</comment>
<accession>A0ABS7PZC3</accession>
<organism evidence="3 4">
    <name type="scientific">Sphingomonas colocasiae</name>
    <dbReference type="NCBI Taxonomy" id="1848973"/>
    <lineage>
        <taxon>Bacteria</taxon>
        <taxon>Pseudomonadati</taxon>
        <taxon>Pseudomonadota</taxon>
        <taxon>Alphaproteobacteria</taxon>
        <taxon>Sphingomonadales</taxon>
        <taxon>Sphingomonadaceae</taxon>
        <taxon>Sphingomonas</taxon>
    </lineage>
</organism>
<keyword evidence="1" id="KW-0732">Signal</keyword>